<name>A0A8J8PFL6_9ARCH</name>
<evidence type="ECO:0000313" key="1">
    <source>
        <dbReference type="EMBL" id="TQS82573.1"/>
    </source>
</evidence>
<dbReference type="RefSeq" id="WP_020448003.1">
    <property type="nucleotide sequence ID" value="NZ_CAYAYA010000023.1"/>
</dbReference>
<organism evidence="1 2">
    <name type="scientific">Candidatus Methanomassiliicoccus intestinalis</name>
    <dbReference type="NCBI Taxonomy" id="1406512"/>
    <lineage>
        <taxon>Archaea</taxon>
        <taxon>Methanobacteriati</taxon>
        <taxon>Thermoplasmatota</taxon>
        <taxon>Thermoplasmata</taxon>
        <taxon>Methanomassiliicoccales</taxon>
        <taxon>Methanomassiliicoccaceae</taxon>
        <taxon>Methanomassiliicoccus</taxon>
    </lineage>
</organism>
<dbReference type="GeneID" id="41322508"/>
<proteinExistence type="predicted"/>
<comment type="caution">
    <text evidence="1">The sequence shown here is derived from an EMBL/GenBank/DDBJ whole genome shotgun (WGS) entry which is preliminary data.</text>
</comment>
<dbReference type="EMBL" id="LVVT01000016">
    <property type="protein sequence ID" value="TQS82573.1"/>
    <property type="molecule type" value="Genomic_DNA"/>
</dbReference>
<protein>
    <submittedName>
        <fullName evidence="1">Uncharacterized protein</fullName>
    </submittedName>
</protein>
<accession>A0A8J8PFL6</accession>
<reference evidence="1" key="1">
    <citation type="submission" date="2016-03" db="EMBL/GenBank/DDBJ databases">
        <authorList>
            <person name="Borrel G."/>
            <person name="Mccann A."/>
            <person name="O'Toole P.W."/>
        </authorList>
    </citation>
    <scope>NUCLEOTIDE SEQUENCE</scope>
    <source>
        <strain evidence="1">183</strain>
    </source>
</reference>
<gene>
    <name evidence="1" type="ORF">A3207_08970</name>
</gene>
<dbReference type="AlphaFoldDB" id="A0A8J8PFL6"/>
<sequence>MKAIKMKETRSGKSIIGKKDNEIIVLNKNDLFDLIELQRLDRKAKQEYSIFKGGKKLRNENYSKEVKLADGRIRILYDVSGHPERNVIIYEDGKRKLFSGRYKIKKSLEDGNWKM</sequence>
<evidence type="ECO:0000313" key="2">
    <source>
        <dbReference type="Proteomes" id="UP000752814"/>
    </source>
</evidence>
<dbReference type="Proteomes" id="UP000752814">
    <property type="component" value="Unassembled WGS sequence"/>
</dbReference>